<dbReference type="AlphaFoldDB" id="A0A1Y1VUX2"/>
<dbReference type="Gene3D" id="3.30.386.10">
    <property type="entry name" value="Chitosanase, subunit A, domain 2"/>
    <property type="match status" value="1"/>
</dbReference>
<dbReference type="RefSeq" id="XP_040739452.1">
    <property type="nucleotide sequence ID" value="XM_040888922.1"/>
</dbReference>
<evidence type="ECO:0000256" key="1">
    <source>
        <dbReference type="SAM" id="SignalP"/>
    </source>
</evidence>
<keyword evidence="3" id="KW-1185">Reference proteome</keyword>
<gene>
    <name evidence="2" type="ORF">DL89DRAFT_271448</name>
</gene>
<dbReference type="Pfam" id="PF01374">
    <property type="entry name" value="Glyco_hydro_46"/>
    <property type="match status" value="1"/>
</dbReference>
<comment type="caution">
    <text evidence="2">The sequence shown here is derived from an EMBL/GenBank/DDBJ whole genome shotgun (WGS) entry which is preliminary data.</text>
</comment>
<dbReference type="InterPro" id="IPR023099">
    <property type="entry name" value="Glyco_hydro_46_N"/>
</dbReference>
<dbReference type="Proteomes" id="UP000193922">
    <property type="component" value="Unassembled WGS sequence"/>
</dbReference>
<dbReference type="OrthoDB" id="76114at2759"/>
<dbReference type="SUPFAM" id="SSF53955">
    <property type="entry name" value="Lysozyme-like"/>
    <property type="match status" value="1"/>
</dbReference>
<name>A0A1Y1VUX2_9FUNG</name>
<dbReference type="EMBL" id="MCFD01000047">
    <property type="protein sequence ID" value="ORX65082.1"/>
    <property type="molecule type" value="Genomic_DNA"/>
</dbReference>
<reference evidence="2 3" key="1">
    <citation type="submission" date="2016-07" db="EMBL/GenBank/DDBJ databases">
        <title>Pervasive Adenine N6-methylation of Active Genes in Fungi.</title>
        <authorList>
            <consortium name="DOE Joint Genome Institute"/>
            <person name="Mondo S.J."/>
            <person name="Dannebaum R.O."/>
            <person name="Kuo R.C."/>
            <person name="Labutti K."/>
            <person name="Haridas S."/>
            <person name="Kuo A."/>
            <person name="Salamov A."/>
            <person name="Ahrendt S.R."/>
            <person name="Lipzen A."/>
            <person name="Sullivan W."/>
            <person name="Andreopoulos W.B."/>
            <person name="Clum A."/>
            <person name="Lindquist E."/>
            <person name="Daum C."/>
            <person name="Ramamoorthy G.K."/>
            <person name="Gryganskyi A."/>
            <person name="Culley D."/>
            <person name="Magnuson J.K."/>
            <person name="James T.Y."/>
            <person name="O'Malley M.A."/>
            <person name="Stajich J.E."/>
            <person name="Spatafora J.W."/>
            <person name="Visel A."/>
            <person name="Grigoriev I.V."/>
        </authorList>
    </citation>
    <scope>NUCLEOTIDE SEQUENCE [LARGE SCALE GENOMIC DNA]</scope>
    <source>
        <strain evidence="2 3">ATCC 12442</strain>
    </source>
</reference>
<dbReference type="GO" id="GO:0005576">
    <property type="term" value="C:extracellular region"/>
    <property type="evidence" value="ECO:0007669"/>
    <property type="project" value="InterPro"/>
</dbReference>
<proteinExistence type="predicted"/>
<sequence length="281" mass="30396">MKITAFTLGFLAAAASAAPAANAASGNSACTKTLALKITNIYENGDTNFHYDYCENIKDGRGFTSGISGFCTGTADAWEVVQQYHKLTGGKDSFSKYDGVLKKYAQSGSDSTSGLDGYCSVWSKLGKSDAKFRKAQDSIRDSMYYNPSQKLADQLGLKLSISRAQLYDCGIQHGTGSDADGLAGLIKTTNASFKADAKGSSGSTLKINGHNVDEVAWLTKFLQVRTNDLLHPKEKENASGAWKETLYRVKSYQYALSKKQYNWTKSVQVLDNDGKPVTVSC</sequence>
<feature type="chain" id="PRO_5012033535" evidence="1">
    <location>
        <begin position="18"/>
        <end position="281"/>
    </location>
</feature>
<dbReference type="Gene3D" id="1.20.141.10">
    <property type="entry name" value="Chitosanase, subunit A, domain 1"/>
    <property type="match status" value="1"/>
</dbReference>
<accession>A0A1Y1VUX2</accession>
<dbReference type="InterPro" id="IPR000400">
    <property type="entry name" value="Glyco_hydro_46"/>
</dbReference>
<organism evidence="2 3">
    <name type="scientific">Linderina pennispora</name>
    <dbReference type="NCBI Taxonomy" id="61395"/>
    <lineage>
        <taxon>Eukaryota</taxon>
        <taxon>Fungi</taxon>
        <taxon>Fungi incertae sedis</taxon>
        <taxon>Zoopagomycota</taxon>
        <taxon>Kickxellomycotina</taxon>
        <taxon>Kickxellomycetes</taxon>
        <taxon>Kickxellales</taxon>
        <taxon>Kickxellaceae</taxon>
        <taxon>Linderina</taxon>
    </lineage>
</organism>
<dbReference type="InterPro" id="IPR023346">
    <property type="entry name" value="Lysozyme-like_dom_sf"/>
</dbReference>
<evidence type="ECO:0000313" key="3">
    <source>
        <dbReference type="Proteomes" id="UP000193922"/>
    </source>
</evidence>
<dbReference type="GO" id="GO:0005975">
    <property type="term" value="P:carbohydrate metabolic process"/>
    <property type="evidence" value="ECO:0007669"/>
    <property type="project" value="InterPro"/>
</dbReference>
<evidence type="ECO:0000313" key="2">
    <source>
        <dbReference type="EMBL" id="ORX65082.1"/>
    </source>
</evidence>
<protein>
    <submittedName>
        <fullName evidence="2">Lysozyme-like protein</fullName>
    </submittedName>
</protein>
<dbReference type="GO" id="GO:0016977">
    <property type="term" value="F:chitosanase activity"/>
    <property type="evidence" value="ECO:0007669"/>
    <property type="project" value="InterPro"/>
</dbReference>
<keyword evidence="1" id="KW-0732">Signal</keyword>
<feature type="signal peptide" evidence="1">
    <location>
        <begin position="1"/>
        <end position="17"/>
    </location>
</feature>
<dbReference type="GeneID" id="63805570"/>